<dbReference type="Proteomes" id="UP001223646">
    <property type="component" value="Unassembled WGS sequence"/>
</dbReference>
<name>A0AAW9SSS5_CORAY</name>
<organism evidence="2 3">
    <name type="scientific">Corynebacterium amycolatum</name>
    <dbReference type="NCBI Taxonomy" id="43765"/>
    <lineage>
        <taxon>Bacteria</taxon>
        <taxon>Bacillati</taxon>
        <taxon>Actinomycetota</taxon>
        <taxon>Actinomycetes</taxon>
        <taxon>Mycobacteriales</taxon>
        <taxon>Corynebacteriaceae</taxon>
        <taxon>Corynebacterium</taxon>
    </lineage>
</organism>
<dbReference type="EMBL" id="JASOOY020000004">
    <property type="protein sequence ID" value="MEO3716210.1"/>
    <property type="molecule type" value="Genomic_DNA"/>
</dbReference>
<evidence type="ECO:0000256" key="1">
    <source>
        <dbReference type="SAM" id="MobiDB-lite"/>
    </source>
</evidence>
<reference evidence="2" key="2">
    <citation type="submission" date="2024-05" db="EMBL/GenBank/DDBJ databases">
        <authorList>
            <person name="Wolfe A."/>
        </authorList>
    </citation>
    <scope>NUCLEOTIDE SEQUENCE</scope>
    <source>
        <strain evidence="2">UMB1064</strain>
    </source>
</reference>
<evidence type="ECO:0000313" key="2">
    <source>
        <dbReference type="EMBL" id="MEO3716210.1"/>
    </source>
</evidence>
<gene>
    <name evidence="2" type="ORF">QP460_001205</name>
</gene>
<feature type="region of interest" description="Disordered" evidence="1">
    <location>
        <begin position="33"/>
        <end position="58"/>
    </location>
</feature>
<dbReference type="AlphaFoldDB" id="A0AAW9SSS5"/>
<proteinExistence type="predicted"/>
<sequence length="98" mass="10144">MNKTVASCGDPVLHETGTTFFTDGSSGWTQQCASQMMAQQPAATPEPAPAPATPTPEQQEYYVTPGAYCSGGGTGVSKNGTPMTCSVGPDGKARWRSQ</sequence>
<accession>A0AAW9SSS5</accession>
<reference evidence="2" key="1">
    <citation type="submission" date="2023-05" db="EMBL/GenBank/DDBJ databases">
        <authorList>
            <person name="Du J."/>
        </authorList>
    </citation>
    <scope>NUCLEOTIDE SEQUENCE</scope>
    <source>
        <strain evidence="2">UMB1064</strain>
    </source>
</reference>
<feature type="region of interest" description="Disordered" evidence="1">
    <location>
        <begin position="79"/>
        <end position="98"/>
    </location>
</feature>
<evidence type="ECO:0008006" key="4">
    <source>
        <dbReference type="Google" id="ProtNLM"/>
    </source>
</evidence>
<dbReference type="RefSeq" id="WP_162488992.1">
    <property type="nucleotide sequence ID" value="NZ_JASOOY020000004.1"/>
</dbReference>
<comment type="caution">
    <text evidence="2">The sequence shown here is derived from an EMBL/GenBank/DDBJ whole genome shotgun (WGS) entry which is preliminary data.</text>
</comment>
<feature type="compositionally biased region" description="Low complexity" evidence="1">
    <location>
        <begin position="33"/>
        <end position="43"/>
    </location>
</feature>
<protein>
    <recommendedName>
        <fullName evidence="4">Secreted protein</fullName>
    </recommendedName>
</protein>
<feature type="compositionally biased region" description="Pro residues" evidence="1">
    <location>
        <begin position="44"/>
        <end position="54"/>
    </location>
</feature>
<evidence type="ECO:0000313" key="3">
    <source>
        <dbReference type="Proteomes" id="UP001223646"/>
    </source>
</evidence>